<evidence type="ECO:0000313" key="1">
    <source>
        <dbReference type="EMBL" id="QHJ74196.1"/>
    </source>
</evidence>
<dbReference type="Proteomes" id="UP000464957">
    <property type="component" value="Segment"/>
</dbReference>
<gene>
    <name evidence="1" type="ORF">VH12019_00277</name>
</gene>
<dbReference type="EMBL" id="MN794232">
    <property type="protein sequence ID" value="QHJ74196.1"/>
    <property type="molecule type" value="Genomic_DNA"/>
</dbReference>
<evidence type="ECO:0000313" key="2">
    <source>
        <dbReference type="Proteomes" id="UP000464957"/>
    </source>
</evidence>
<reference evidence="1 2" key="1">
    <citation type="submission" date="2019-12" db="EMBL/GenBank/DDBJ databases">
        <authorList>
            <person name="Harris M."/>
            <person name="Ho T.C."/>
            <person name="Fruchtman H."/>
            <person name="Garin M."/>
            <person name="Kubatin V."/>
            <person name="Lu T."/>
            <person name="Xue L."/>
            <person name="Marr M.T."/>
        </authorList>
    </citation>
    <scope>NUCLEOTIDE SEQUENCE [LARGE SCALE GENOMIC DNA]</scope>
</reference>
<sequence length="139" mass="16035">MLYINLTTCIVIDEHSVAEQCRIREGHNVESRWDWDSLERVTEVCNMLDQDLYMVTDEGSGCSPRFDIIKKPRVGDSVSYCFNGDSRPDGEITKISKTMKMITTSTGSKYYRRKLTGRWVRGGCWTLVHGHVSKMNEEF</sequence>
<protein>
    <submittedName>
        <fullName evidence="1">Uncharacterized protein</fullName>
    </submittedName>
</protein>
<name>A0A6B9SUX3_9CAUD</name>
<proteinExistence type="predicted"/>
<organism evidence="1 2">
    <name type="scientific">Vibrio phage VH1_2019</name>
    <dbReference type="NCBI Taxonomy" id="2686307"/>
    <lineage>
        <taxon>Viruses</taxon>
        <taxon>Duplodnaviria</taxon>
        <taxon>Heunggongvirae</taxon>
        <taxon>Uroviricota</taxon>
        <taxon>Caudoviricetes</taxon>
        <taxon>Pantevenvirales</taxon>
        <taxon>Straboviridae</taxon>
        <taxon>Schizotequatrovirus</taxon>
        <taxon>Schizotequatrovirus KVP40</taxon>
    </lineage>
</organism>
<accession>A0A6B9SUX3</accession>